<dbReference type="GO" id="GO:0032977">
    <property type="term" value="F:membrane insertase activity"/>
    <property type="evidence" value="ECO:0007669"/>
    <property type="project" value="InterPro"/>
</dbReference>
<evidence type="ECO:0000256" key="10">
    <source>
        <dbReference type="SAM" id="MobiDB-lite"/>
    </source>
</evidence>
<keyword evidence="6 11" id="KW-1133">Transmembrane helix</keyword>
<feature type="transmembrane region" description="Helical" evidence="11">
    <location>
        <begin position="20"/>
        <end position="40"/>
    </location>
</feature>
<dbReference type="CDD" id="cd20070">
    <property type="entry name" value="5TM_YidC_Alb3"/>
    <property type="match status" value="1"/>
</dbReference>
<dbReference type="GO" id="GO:0051205">
    <property type="term" value="P:protein insertion into membrane"/>
    <property type="evidence" value="ECO:0007669"/>
    <property type="project" value="TreeGrafter"/>
</dbReference>
<name>A0A1G1WHT8_9BACT</name>
<feature type="transmembrane region" description="Helical" evidence="11">
    <location>
        <begin position="134"/>
        <end position="155"/>
    </location>
</feature>
<dbReference type="AlphaFoldDB" id="A0A1G1WHT8"/>
<evidence type="ECO:0000256" key="3">
    <source>
        <dbReference type="ARBA" id="ARBA00022475"/>
    </source>
</evidence>
<dbReference type="GO" id="GO:0015031">
    <property type="term" value="P:protein transport"/>
    <property type="evidence" value="ECO:0007669"/>
    <property type="project" value="UniProtKB-KW"/>
</dbReference>
<dbReference type="InterPro" id="IPR047196">
    <property type="entry name" value="YidC_ALB_C"/>
</dbReference>
<organism evidence="13 14">
    <name type="scientific">Candidatus Woykebacteria bacterium RBG_19FT_COMBO_43_10</name>
    <dbReference type="NCBI Taxonomy" id="1802598"/>
    <lineage>
        <taxon>Bacteria</taxon>
        <taxon>Candidatus Woykeibacteriota</taxon>
    </lineage>
</organism>
<feature type="transmembrane region" description="Helical" evidence="11">
    <location>
        <begin position="196"/>
        <end position="219"/>
    </location>
</feature>
<proteinExistence type="inferred from homology"/>
<evidence type="ECO:0000256" key="5">
    <source>
        <dbReference type="ARBA" id="ARBA00022927"/>
    </source>
</evidence>
<keyword evidence="8" id="KW-0143">Chaperone</keyword>
<dbReference type="InterPro" id="IPR001708">
    <property type="entry name" value="YidC/ALB3/OXA1/COX18"/>
</dbReference>
<evidence type="ECO:0000256" key="11">
    <source>
        <dbReference type="SAM" id="Phobius"/>
    </source>
</evidence>
<evidence type="ECO:0000256" key="9">
    <source>
        <dbReference type="RuleBase" id="RU003945"/>
    </source>
</evidence>
<evidence type="ECO:0000259" key="12">
    <source>
        <dbReference type="Pfam" id="PF02096"/>
    </source>
</evidence>
<keyword evidence="7 11" id="KW-0472">Membrane</keyword>
<evidence type="ECO:0000256" key="2">
    <source>
        <dbReference type="ARBA" id="ARBA00022448"/>
    </source>
</evidence>
<evidence type="ECO:0000313" key="14">
    <source>
        <dbReference type="Proteomes" id="UP000176645"/>
    </source>
</evidence>
<dbReference type="PANTHER" id="PTHR12428:SF65">
    <property type="entry name" value="CYTOCHROME C OXIDASE ASSEMBLY PROTEIN COX18, MITOCHONDRIAL"/>
    <property type="match status" value="1"/>
</dbReference>
<keyword evidence="2" id="KW-0813">Transport</keyword>
<evidence type="ECO:0000256" key="1">
    <source>
        <dbReference type="ARBA" id="ARBA00004651"/>
    </source>
</evidence>
<gene>
    <name evidence="13" type="ORF">A2Z42_00170</name>
</gene>
<evidence type="ECO:0000256" key="8">
    <source>
        <dbReference type="ARBA" id="ARBA00023186"/>
    </source>
</evidence>
<dbReference type="Proteomes" id="UP000176645">
    <property type="component" value="Unassembled WGS sequence"/>
</dbReference>
<evidence type="ECO:0000256" key="7">
    <source>
        <dbReference type="ARBA" id="ARBA00023136"/>
    </source>
</evidence>
<evidence type="ECO:0000313" key="13">
    <source>
        <dbReference type="EMBL" id="OGY27263.1"/>
    </source>
</evidence>
<keyword evidence="3" id="KW-1003">Cell membrane</keyword>
<evidence type="ECO:0000256" key="4">
    <source>
        <dbReference type="ARBA" id="ARBA00022692"/>
    </source>
</evidence>
<feature type="domain" description="Membrane insertase YidC/Oxa/ALB C-terminal" evidence="12">
    <location>
        <begin position="21"/>
        <end position="231"/>
    </location>
</feature>
<comment type="caution">
    <text evidence="13">The sequence shown here is derived from an EMBL/GenBank/DDBJ whole genome shotgun (WGS) entry which is preliminary data.</text>
</comment>
<evidence type="ECO:0000256" key="6">
    <source>
        <dbReference type="ARBA" id="ARBA00022989"/>
    </source>
</evidence>
<dbReference type="InterPro" id="IPR028055">
    <property type="entry name" value="YidC/Oxa/ALB_C"/>
</dbReference>
<accession>A0A1G1WHT8</accession>
<comment type="subcellular location">
    <subcellularLocation>
        <location evidence="1">Cell membrane</location>
        <topology evidence="1">Multi-pass membrane protein</topology>
    </subcellularLocation>
    <subcellularLocation>
        <location evidence="9">Membrane</location>
        <topology evidence="9">Multi-pass membrane protein</topology>
    </subcellularLocation>
</comment>
<protein>
    <recommendedName>
        <fullName evidence="12">Membrane insertase YidC/Oxa/ALB C-terminal domain-containing protein</fullName>
    </recommendedName>
</protein>
<dbReference type="GO" id="GO:0005886">
    <property type="term" value="C:plasma membrane"/>
    <property type="evidence" value="ECO:0007669"/>
    <property type="project" value="UniProtKB-SubCell"/>
</dbReference>
<feature type="region of interest" description="Disordered" evidence="10">
    <location>
        <begin position="161"/>
        <end position="182"/>
    </location>
</feature>
<reference evidence="13 14" key="1">
    <citation type="journal article" date="2016" name="Nat. Commun.">
        <title>Thousands of microbial genomes shed light on interconnected biogeochemical processes in an aquifer system.</title>
        <authorList>
            <person name="Anantharaman K."/>
            <person name="Brown C.T."/>
            <person name="Hug L.A."/>
            <person name="Sharon I."/>
            <person name="Castelle C.J."/>
            <person name="Probst A.J."/>
            <person name="Thomas B.C."/>
            <person name="Singh A."/>
            <person name="Wilkins M.J."/>
            <person name="Karaoz U."/>
            <person name="Brodie E.L."/>
            <person name="Williams K.H."/>
            <person name="Hubbard S.S."/>
            <person name="Banfield J.F."/>
        </authorList>
    </citation>
    <scope>NUCLEOTIDE SEQUENCE [LARGE SCALE GENOMIC DNA]</scope>
</reference>
<dbReference type="PANTHER" id="PTHR12428">
    <property type="entry name" value="OXA1"/>
    <property type="match status" value="1"/>
</dbReference>
<dbReference type="EMBL" id="MHCU01000043">
    <property type="protein sequence ID" value="OGY27263.1"/>
    <property type="molecule type" value="Genomic_DNA"/>
</dbReference>
<comment type="similarity">
    <text evidence="9">Belongs to the OXA1/ALB3/YidC family.</text>
</comment>
<dbReference type="Pfam" id="PF02096">
    <property type="entry name" value="60KD_IMP"/>
    <property type="match status" value="1"/>
</dbReference>
<keyword evidence="5" id="KW-0653">Protein transport</keyword>
<feature type="transmembrane region" description="Helical" evidence="11">
    <location>
        <begin position="87"/>
        <end position="114"/>
    </location>
</feature>
<keyword evidence="4 9" id="KW-0812">Transmembrane</keyword>
<sequence length="248" mass="27186">MIELFSQGILSLNSVLFDNLGLTILVVGVVSRLIFYPFFAQSIRYTKLMRDLKPKLDEVKKKHGHDMRKHAQEQSRLFKEHGVSPSAGALSCLSIIVQLGVFILLFQSLSRIIASGIDTNFLLWDLAKPDAYRIGSIPFAIPGILVLATAVLSFAQTKMIQPESSNSPGNKGKNQKKEGRSDFTEALSGTQSQMAYIIPLIILISGTHFAAGLALYWLVSTVFGIIQQLMIAGPGGLKPWLVKANLSK</sequence>
<dbReference type="NCBIfam" id="TIGR03592">
    <property type="entry name" value="yidC_oxa1_cterm"/>
    <property type="match status" value="1"/>
</dbReference>